<dbReference type="Proteomes" id="UP000254939">
    <property type="component" value="Unassembled WGS sequence"/>
</dbReference>
<protein>
    <recommendedName>
        <fullName evidence="3">DUF2441 domain-containing protein</fullName>
    </recommendedName>
</protein>
<name>A0A370KRK7_9HYPH</name>
<dbReference type="SUPFAM" id="SSF56399">
    <property type="entry name" value="ADP-ribosylation"/>
    <property type="match status" value="1"/>
</dbReference>
<comment type="caution">
    <text evidence="1">The sequence shown here is derived from an EMBL/GenBank/DDBJ whole genome shotgun (WGS) entry which is preliminary data.</text>
</comment>
<dbReference type="RefSeq" id="WP_114713054.1">
    <property type="nucleotide sequence ID" value="NZ_KZ857259.1"/>
</dbReference>
<evidence type="ECO:0000313" key="1">
    <source>
        <dbReference type="EMBL" id="RDJ12429.1"/>
    </source>
</evidence>
<dbReference type="EMBL" id="NAAC01000011">
    <property type="protein sequence ID" value="RDJ12429.1"/>
    <property type="molecule type" value="Genomic_DNA"/>
</dbReference>
<organism evidence="1 2">
    <name type="scientific">Rhizobium grahamii</name>
    <dbReference type="NCBI Taxonomy" id="1120045"/>
    <lineage>
        <taxon>Bacteria</taxon>
        <taxon>Pseudomonadati</taxon>
        <taxon>Pseudomonadota</taxon>
        <taxon>Alphaproteobacteria</taxon>
        <taxon>Hyphomicrobiales</taxon>
        <taxon>Rhizobiaceae</taxon>
        <taxon>Rhizobium/Agrobacterium group</taxon>
        <taxon>Rhizobium</taxon>
    </lineage>
</organism>
<dbReference type="OrthoDB" id="4569702at2"/>
<sequence length="189" mass="21845">MKLYSADRRGFYQHGKLMLFKTPHDPLMKFEDSPRGDFGGEEVLKHMLALFPDGLSPHGWDHAIRPANVVVFTSATTSITAVEHSCAIEMLFEFVRRENFKHRPSRFQSYYAFDSIAEVEEFTKLFPDKTFPIYELNSAGVFKCDQKWMNVSDNIGSAFYRAHQFWTGAATKEPKWEYMLQTPITTTPV</sequence>
<accession>A0A370KRK7</accession>
<evidence type="ECO:0000313" key="2">
    <source>
        <dbReference type="Proteomes" id="UP000254939"/>
    </source>
</evidence>
<dbReference type="AlphaFoldDB" id="A0A370KRK7"/>
<proteinExistence type="predicted"/>
<gene>
    <name evidence="1" type="ORF">B5K06_11895</name>
</gene>
<evidence type="ECO:0008006" key="3">
    <source>
        <dbReference type="Google" id="ProtNLM"/>
    </source>
</evidence>
<reference evidence="1 2" key="1">
    <citation type="submission" date="2017-03" db="EMBL/GenBank/DDBJ databases">
        <title>Genome analysis of Rhizobial strains effectives or ineffectives for nitrogen fixation isolated from bean seeds.</title>
        <authorList>
            <person name="Peralta H."/>
            <person name="Aguilar-Vera A."/>
            <person name="Mora Y."/>
            <person name="Vargas-Lagunas C."/>
            <person name="Girard L."/>
            <person name="Mora J."/>
        </authorList>
    </citation>
    <scope>NUCLEOTIDE SEQUENCE [LARGE SCALE GENOMIC DNA]</scope>
    <source>
        <strain evidence="1 2">CCGM3</strain>
    </source>
</reference>